<dbReference type="EMBL" id="KT000399">
    <property type="protein sequence ID" value="ANI85997.1"/>
    <property type="molecule type" value="mRNA"/>
</dbReference>
<dbReference type="InterPro" id="IPR000863">
    <property type="entry name" value="Sulfotransferase_dom"/>
</dbReference>
<dbReference type="Gene3D" id="3.40.50.300">
    <property type="entry name" value="P-loop containing nucleotide triphosphate hydrolases"/>
    <property type="match status" value="1"/>
</dbReference>
<name>A0A1B0Y0B4_LOCMI</name>
<dbReference type="PANTHER" id="PTHR11783">
    <property type="entry name" value="SULFOTRANSFERASE SULT"/>
    <property type="match status" value="1"/>
</dbReference>
<evidence type="ECO:0000313" key="4">
    <source>
        <dbReference type="EMBL" id="ANI85997.1"/>
    </source>
</evidence>
<dbReference type="AlphaFoldDB" id="A0A1B0Y0B4"/>
<evidence type="ECO:0000259" key="3">
    <source>
        <dbReference type="Pfam" id="PF00685"/>
    </source>
</evidence>
<evidence type="ECO:0000256" key="2">
    <source>
        <dbReference type="ARBA" id="ARBA00022679"/>
    </source>
</evidence>
<dbReference type="GO" id="GO:0008146">
    <property type="term" value="F:sulfotransferase activity"/>
    <property type="evidence" value="ECO:0007669"/>
    <property type="project" value="InterPro"/>
</dbReference>
<evidence type="ECO:0000256" key="1">
    <source>
        <dbReference type="ARBA" id="ARBA00005771"/>
    </source>
</evidence>
<comment type="similarity">
    <text evidence="1">Belongs to the sulfotransferase 1 family.</text>
</comment>
<proteinExistence type="evidence at transcript level"/>
<dbReference type="Pfam" id="PF00685">
    <property type="entry name" value="Sulfotransfer_1"/>
    <property type="match status" value="1"/>
</dbReference>
<sequence>MDLEFKELEEGAGQRVAENCGVRLWRVIPSNCVLSGNYMKHWQKLRDFPVTDGDVWVISQPKSGTTWTQEMSWLIGHNCDFETAKKIPLDFRMPHIEHQVIVRSDEGVNPLQQLLDMPPPRYIKCHLPKELLPQQIWKTKAKIIYVARDPKDVAVSYYHYMRTCYGYTGSIDDFLQAFLDESLPYGPYWEHVLGYWNLRDQPNVLFTTYEEMKKDLPAAVRRCARFMNTEVSDELLQKLVDHLSFDNMKANPAVNKEGYVAAVRKGMGLDPNAADLPKFMRRGQPGGWRNEFPPGFAERFDKWIEEKTKGTGYTVGVSGGHA</sequence>
<reference evidence="4" key="1">
    <citation type="submission" date="2015-06" db="EMBL/GenBank/DDBJ databases">
        <title>Brain sulfation as a general mechanism for regulating animal behavioural plasticity.</title>
        <authorList>
            <person name="Tong X."/>
        </authorList>
    </citation>
    <scope>NUCLEOTIDE SEQUENCE</scope>
    <source>
        <strain evidence="4">SULT-09224</strain>
    </source>
</reference>
<keyword evidence="2 4" id="KW-0808">Transferase</keyword>
<feature type="domain" description="Sulfotransferase" evidence="3">
    <location>
        <begin position="52"/>
        <end position="312"/>
    </location>
</feature>
<accession>A0A1B0Y0B4</accession>
<dbReference type="InterPro" id="IPR027417">
    <property type="entry name" value="P-loop_NTPase"/>
</dbReference>
<protein>
    <submittedName>
        <fullName evidence="4">Sulfotransferase</fullName>
    </submittedName>
</protein>
<organism evidence="4">
    <name type="scientific">Locusta migratoria migratoria</name>
    <name type="common">Asiatic migratory locust</name>
    <dbReference type="NCBI Taxonomy" id="238695"/>
    <lineage>
        <taxon>Eukaryota</taxon>
        <taxon>Metazoa</taxon>
        <taxon>Ecdysozoa</taxon>
        <taxon>Arthropoda</taxon>
        <taxon>Hexapoda</taxon>
        <taxon>Insecta</taxon>
        <taxon>Pterygota</taxon>
        <taxon>Neoptera</taxon>
        <taxon>Polyneoptera</taxon>
        <taxon>Orthoptera</taxon>
        <taxon>Caelifera</taxon>
        <taxon>Acrididea</taxon>
        <taxon>Acridomorpha</taxon>
        <taxon>Acridoidea</taxon>
        <taxon>Acrididae</taxon>
        <taxon>Oedipodinae</taxon>
        <taxon>Locusta</taxon>
    </lineage>
</organism>
<dbReference type="SUPFAM" id="SSF52540">
    <property type="entry name" value="P-loop containing nucleoside triphosphate hydrolases"/>
    <property type="match status" value="1"/>
</dbReference>